<name>A0A4Y2R3H3_ARAVE</name>
<dbReference type="Proteomes" id="UP000499080">
    <property type="component" value="Unassembled WGS sequence"/>
</dbReference>
<organism evidence="2 3">
    <name type="scientific">Araneus ventricosus</name>
    <name type="common">Orbweaver spider</name>
    <name type="synonym">Epeira ventricosa</name>
    <dbReference type="NCBI Taxonomy" id="182803"/>
    <lineage>
        <taxon>Eukaryota</taxon>
        <taxon>Metazoa</taxon>
        <taxon>Ecdysozoa</taxon>
        <taxon>Arthropoda</taxon>
        <taxon>Chelicerata</taxon>
        <taxon>Arachnida</taxon>
        <taxon>Araneae</taxon>
        <taxon>Araneomorphae</taxon>
        <taxon>Entelegynae</taxon>
        <taxon>Araneoidea</taxon>
        <taxon>Araneidae</taxon>
        <taxon>Araneus</taxon>
    </lineage>
</organism>
<comment type="caution">
    <text evidence="2">The sequence shown here is derived from an EMBL/GenBank/DDBJ whole genome shotgun (WGS) entry which is preliminary data.</text>
</comment>
<dbReference type="EMBL" id="BGPR01015615">
    <property type="protein sequence ID" value="GBN69949.1"/>
    <property type="molecule type" value="Genomic_DNA"/>
</dbReference>
<gene>
    <name evidence="2" type="ORF">AVEN_120736_1</name>
</gene>
<proteinExistence type="predicted"/>
<accession>A0A4Y2R3H3</accession>
<keyword evidence="3" id="KW-1185">Reference proteome</keyword>
<sequence>MIAILTHSETTTDFVRTHRHTRARTHTHTHTERHTHRDHTGDTPGTTPDHWRDPPGDTHGPWDYLEDTTGTRTHLDHITVHTLPTHSWGRTRWDSLAWTAASRTTLPPGTTCLGPATGDHPGGLTHAWTASLTCRAAQPPCGAHDTGLEHTRRDHLDETVTHLEDTHETDST</sequence>
<dbReference type="AlphaFoldDB" id="A0A4Y2R3H3"/>
<reference evidence="2 3" key="1">
    <citation type="journal article" date="2019" name="Sci. Rep.">
        <title>Orb-weaving spider Araneus ventricosus genome elucidates the spidroin gene catalogue.</title>
        <authorList>
            <person name="Kono N."/>
            <person name="Nakamura H."/>
            <person name="Ohtoshi R."/>
            <person name="Moran D.A.P."/>
            <person name="Shinohara A."/>
            <person name="Yoshida Y."/>
            <person name="Fujiwara M."/>
            <person name="Mori M."/>
            <person name="Tomita M."/>
            <person name="Arakawa K."/>
        </authorList>
    </citation>
    <scope>NUCLEOTIDE SEQUENCE [LARGE SCALE GENOMIC DNA]</scope>
</reference>
<evidence type="ECO:0000313" key="2">
    <source>
        <dbReference type="EMBL" id="GBN69949.1"/>
    </source>
</evidence>
<evidence type="ECO:0000256" key="1">
    <source>
        <dbReference type="SAM" id="MobiDB-lite"/>
    </source>
</evidence>
<protein>
    <submittedName>
        <fullName evidence="2">Uncharacterized protein</fullName>
    </submittedName>
</protein>
<feature type="compositionally biased region" description="Basic residues" evidence="1">
    <location>
        <begin position="22"/>
        <end position="37"/>
    </location>
</feature>
<feature type="region of interest" description="Disordered" evidence="1">
    <location>
        <begin position="22"/>
        <end position="60"/>
    </location>
</feature>
<evidence type="ECO:0000313" key="3">
    <source>
        <dbReference type="Proteomes" id="UP000499080"/>
    </source>
</evidence>